<reference evidence="2" key="2">
    <citation type="journal article" date="2015" name="Data Brief">
        <title>Shoot transcriptome of the giant reed, Arundo donax.</title>
        <authorList>
            <person name="Barrero R.A."/>
            <person name="Guerrero F.D."/>
            <person name="Moolhuijzen P."/>
            <person name="Goolsby J.A."/>
            <person name="Tidwell J."/>
            <person name="Bellgard S.E."/>
            <person name="Bellgard M.I."/>
        </authorList>
    </citation>
    <scope>NUCLEOTIDE SEQUENCE</scope>
    <source>
        <tissue evidence="2">Shoot tissue taken approximately 20 cm above the soil surface</tissue>
    </source>
</reference>
<organism evidence="2">
    <name type="scientific">Arundo donax</name>
    <name type="common">Giant reed</name>
    <name type="synonym">Donax arundinaceus</name>
    <dbReference type="NCBI Taxonomy" id="35708"/>
    <lineage>
        <taxon>Eukaryota</taxon>
        <taxon>Viridiplantae</taxon>
        <taxon>Streptophyta</taxon>
        <taxon>Embryophyta</taxon>
        <taxon>Tracheophyta</taxon>
        <taxon>Spermatophyta</taxon>
        <taxon>Magnoliopsida</taxon>
        <taxon>Liliopsida</taxon>
        <taxon>Poales</taxon>
        <taxon>Poaceae</taxon>
        <taxon>PACMAD clade</taxon>
        <taxon>Arundinoideae</taxon>
        <taxon>Arundineae</taxon>
        <taxon>Arundo</taxon>
    </lineage>
</organism>
<name>A0A0A9G786_ARUDO</name>
<dbReference type="AlphaFoldDB" id="A0A0A9G786"/>
<accession>A0A0A9G786</accession>
<protein>
    <submittedName>
        <fullName evidence="2">Uncharacterized protein</fullName>
    </submittedName>
</protein>
<feature type="compositionally biased region" description="Basic and acidic residues" evidence="1">
    <location>
        <begin position="34"/>
        <end position="49"/>
    </location>
</feature>
<feature type="compositionally biased region" description="Basic residues" evidence="1">
    <location>
        <begin position="81"/>
        <end position="93"/>
    </location>
</feature>
<feature type="region of interest" description="Disordered" evidence="1">
    <location>
        <begin position="1"/>
        <end position="49"/>
    </location>
</feature>
<proteinExistence type="predicted"/>
<dbReference type="EMBL" id="GBRH01177544">
    <property type="protein sequence ID" value="JAE20352.1"/>
    <property type="molecule type" value="Transcribed_RNA"/>
</dbReference>
<feature type="compositionally biased region" description="Basic and acidic residues" evidence="1">
    <location>
        <begin position="94"/>
        <end position="124"/>
    </location>
</feature>
<reference evidence="2" key="1">
    <citation type="submission" date="2014-09" db="EMBL/GenBank/DDBJ databases">
        <authorList>
            <person name="Magalhaes I.L.F."/>
            <person name="Oliveira U."/>
            <person name="Santos F.R."/>
            <person name="Vidigal T.H.D.A."/>
            <person name="Brescovit A.D."/>
            <person name="Santos A.J."/>
        </authorList>
    </citation>
    <scope>NUCLEOTIDE SEQUENCE</scope>
    <source>
        <tissue evidence="2">Shoot tissue taken approximately 20 cm above the soil surface</tissue>
    </source>
</reference>
<feature type="region of interest" description="Disordered" evidence="1">
    <location>
        <begin position="75"/>
        <end position="124"/>
    </location>
</feature>
<evidence type="ECO:0000256" key="1">
    <source>
        <dbReference type="SAM" id="MobiDB-lite"/>
    </source>
</evidence>
<evidence type="ECO:0000313" key="2">
    <source>
        <dbReference type="EMBL" id="JAE20352.1"/>
    </source>
</evidence>
<sequence length="124" mass="13745">MGCRWPNQARGGESRGVSNNNVEVDGAGLSRPRRLGESGTEARRGREDRIRSHGNNVAWDERARAGQRGVRVVIHHENRRLGSRGRPPPRRGRGVVEGDGRRGCEQKPLVEGRGRRKGVVEVRG</sequence>